<evidence type="ECO:0000313" key="10">
    <source>
        <dbReference type="EMBL" id="MFC3103932.1"/>
    </source>
</evidence>
<feature type="transmembrane region" description="Helical" evidence="8">
    <location>
        <begin position="237"/>
        <end position="254"/>
    </location>
</feature>
<organism evidence="10 11">
    <name type="scientific">Salinisphaera aquimarina</name>
    <dbReference type="NCBI Taxonomy" id="2094031"/>
    <lineage>
        <taxon>Bacteria</taxon>
        <taxon>Pseudomonadati</taxon>
        <taxon>Pseudomonadota</taxon>
        <taxon>Gammaproteobacteria</taxon>
        <taxon>Salinisphaerales</taxon>
        <taxon>Salinisphaeraceae</taxon>
        <taxon>Salinisphaera</taxon>
    </lineage>
</organism>
<comment type="caution">
    <text evidence="10">The sequence shown here is derived from an EMBL/GenBank/DDBJ whole genome shotgun (WGS) entry which is preliminary data.</text>
</comment>
<evidence type="ECO:0000256" key="2">
    <source>
        <dbReference type="ARBA" id="ARBA00008537"/>
    </source>
</evidence>
<keyword evidence="6 8" id="KW-1133">Transmembrane helix</keyword>
<dbReference type="PANTHER" id="PTHR42718">
    <property type="entry name" value="MAJOR FACILITATOR SUPERFAMILY MULTIDRUG TRANSPORTER MFSC"/>
    <property type="match status" value="1"/>
</dbReference>
<reference evidence="11" key="1">
    <citation type="journal article" date="2019" name="Int. J. Syst. Evol. Microbiol.">
        <title>The Global Catalogue of Microorganisms (GCM) 10K type strain sequencing project: providing services to taxonomists for standard genome sequencing and annotation.</title>
        <authorList>
            <consortium name="The Broad Institute Genomics Platform"/>
            <consortium name="The Broad Institute Genome Sequencing Center for Infectious Disease"/>
            <person name="Wu L."/>
            <person name="Ma J."/>
        </authorList>
    </citation>
    <scope>NUCLEOTIDE SEQUENCE [LARGE SCALE GENOMIC DNA]</scope>
    <source>
        <strain evidence="11">KCTC 52640</strain>
    </source>
</reference>
<dbReference type="PROSITE" id="PS50850">
    <property type="entry name" value="MFS"/>
    <property type="match status" value="1"/>
</dbReference>
<comment type="subcellular location">
    <subcellularLocation>
        <location evidence="1">Cell membrane</location>
        <topology evidence="1">Multi-pass membrane protein</topology>
    </subcellularLocation>
</comment>
<evidence type="ECO:0000256" key="3">
    <source>
        <dbReference type="ARBA" id="ARBA00022448"/>
    </source>
</evidence>
<feature type="transmembrane region" description="Helical" evidence="8">
    <location>
        <begin position="144"/>
        <end position="165"/>
    </location>
</feature>
<dbReference type="PANTHER" id="PTHR42718:SF9">
    <property type="entry name" value="MAJOR FACILITATOR SUPERFAMILY MULTIDRUG TRANSPORTER MFSC"/>
    <property type="match status" value="1"/>
</dbReference>
<dbReference type="InterPro" id="IPR004638">
    <property type="entry name" value="EmrB-like"/>
</dbReference>
<evidence type="ECO:0000259" key="9">
    <source>
        <dbReference type="PROSITE" id="PS50850"/>
    </source>
</evidence>
<feature type="transmembrane region" description="Helical" evidence="8">
    <location>
        <begin position="491"/>
        <end position="509"/>
    </location>
</feature>
<feature type="transmembrane region" description="Helical" evidence="8">
    <location>
        <begin position="171"/>
        <end position="192"/>
    </location>
</feature>
<dbReference type="Gene3D" id="1.20.1250.20">
    <property type="entry name" value="MFS general substrate transporter like domains"/>
    <property type="match status" value="1"/>
</dbReference>
<feature type="transmembrane region" description="Helical" evidence="8">
    <location>
        <begin position="306"/>
        <end position="326"/>
    </location>
</feature>
<evidence type="ECO:0000256" key="7">
    <source>
        <dbReference type="ARBA" id="ARBA00023136"/>
    </source>
</evidence>
<evidence type="ECO:0000256" key="4">
    <source>
        <dbReference type="ARBA" id="ARBA00022475"/>
    </source>
</evidence>
<keyword evidence="7 8" id="KW-0472">Membrane</keyword>
<accession>A0ABV7EQM8</accession>
<protein>
    <submittedName>
        <fullName evidence="10">DHA2 family efflux MFS transporter permease subunit</fullName>
    </submittedName>
</protein>
<dbReference type="NCBIfam" id="TIGR00711">
    <property type="entry name" value="efflux_EmrB"/>
    <property type="match status" value="1"/>
</dbReference>
<feature type="domain" description="Major facilitator superfamily (MFS) profile" evidence="9">
    <location>
        <begin position="19"/>
        <end position="513"/>
    </location>
</feature>
<feature type="transmembrane region" description="Helical" evidence="8">
    <location>
        <begin position="274"/>
        <end position="294"/>
    </location>
</feature>
<feature type="transmembrane region" description="Helical" evidence="8">
    <location>
        <begin position="338"/>
        <end position="356"/>
    </location>
</feature>
<evidence type="ECO:0000256" key="1">
    <source>
        <dbReference type="ARBA" id="ARBA00004651"/>
    </source>
</evidence>
<evidence type="ECO:0000256" key="6">
    <source>
        <dbReference type="ARBA" id="ARBA00022989"/>
    </source>
</evidence>
<dbReference type="Gene3D" id="1.20.1720.10">
    <property type="entry name" value="Multidrug resistance protein D"/>
    <property type="match status" value="1"/>
</dbReference>
<keyword evidence="11" id="KW-1185">Reference proteome</keyword>
<feature type="transmembrane region" description="Helical" evidence="8">
    <location>
        <begin position="362"/>
        <end position="381"/>
    </location>
</feature>
<feature type="transmembrane region" description="Helical" evidence="8">
    <location>
        <begin position="17"/>
        <end position="37"/>
    </location>
</feature>
<dbReference type="InterPro" id="IPR036259">
    <property type="entry name" value="MFS_trans_sf"/>
</dbReference>
<sequence length="519" mass="56225">MTQVEAMFERHGSRYRLLVTLTVLLGLVALGMSITIVNVATPYIKGAFGMSADQVQWLSTGFLAATTVSLLISPWLISAFGQRATYVGLLMVFIAASFIGGLSTGMGTLIVARILQGAMTGVVRPVALEALFSVYPPHKRGMATAMYGMSLGLPLTLASVIGGWLVEEFSWRYVFFVVIPICVAAIGMGWLYLPTREDTGPRPFLDWIGATVLFVAIFTLLAALANGQRWGWDNTTILQLEAISLLSTLFFIWWEPRQPRPILDLRIFANRGFLVGSIVMLMFGGAFYGVMYLLPQFMDAVLHYSPITSGMLFTPSTIVLAVLVPLVGQLSDRLKPHWLTLPGLAFAAWAVFRMAQADWNTSFSSLALSMALLSVAMAAVPPPTLSRAISALPAHLIGYGSGAINFALQLGGAFGTVLLVAILDRHTLYHSDHLTARLNPGNEMAMQTMDRLGAIVARTGTGDVYRQAAAQHVLSGIDRIWAVIYAYQDGFLLVAVALLSIAVPSYLLSRWGEPATAGR</sequence>
<gene>
    <name evidence="10" type="ORF">ACFOSU_08510</name>
</gene>
<dbReference type="InterPro" id="IPR011701">
    <property type="entry name" value="MFS"/>
</dbReference>
<feature type="transmembrane region" description="Helical" evidence="8">
    <location>
        <begin position="402"/>
        <end position="423"/>
    </location>
</feature>
<evidence type="ECO:0000256" key="8">
    <source>
        <dbReference type="SAM" id="Phobius"/>
    </source>
</evidence>
<feature type="transmembrane region" description="Helical" evidence="8">
    <location>
        <begin position="84"/>
        <end position="104"/>
    </location>
</feature>
<feature type="transmembrane region" description="Helical" evidence="8">
    <location>
        <begin position="57"/>
        <end position="77"/>
    </location>
</feature>
<name>A0ABV7EQM8_9GAMM</name>
<dbReference type="RefSeq" id="WP_380688435.1">
    <property type="nucleotide sequence ID" value="NZ_JBHRSS010000003.1"/>
</dbReference>
<dbReference type="SUPFAM" id="SSF103473">
    <property type="entry name" value="MFS general substrate transporter"/>
    <property type="match status" value="1"/>
</dbReference>
<dbReference type="Pfam" id="PF07690">
    <property type="entry name" value="MFS_1"/>
    <property type="match status" value="1"/>
</dbReference>
<evidence type="ECO:0000256" key="5">
    <source>
        <dbReference type="ARBA" id="ARBA00022692"/>
    </source>
</evidence>
<proteinExistence type="inferred from homology"/>
<dbReference type="EMBL" id="JBHRSS010000003">
    <property type="protein sequence ID" value="MFC3103932.1"/>
    <property type="molecule type" value="Genomic_DNA"/>
</dbReference>
<keyword evidence="3" id="KW-0813">Transport</keyword>
<keyword evidence="4" id="KW-1003">Cell membrane</keyword>
<dbReference type="InterPro" id="IPR020846">
    <property type="entry name" value="MFS_dom"/>
</dbReference>
<evidence type="ECO:0000313" key="11">
    <source>
        <dbReference type="Proteomes" id="UP001595462"/>
    </source>
</evidence>
<feature type="transmembrane region" description="Helical" evidence="8">
    <location>
        <begin position="204"/>
        <end position="225"/>
    </location>
</feature>
<keyword evidence="5 8" id="KW-0812">Transmembrane</keyword>
<comment type="similarity">
    <text evidence="2">Belongs to the major facilitator superfamily. EmrB family.</text>
</comment>
<dbReference type="Proteomes" id="UP001595462">
    <property type="component" value="Unassembled WGS sequence"/>
</dbReference>